<evidence type="ECO:0000256" key="5">
    <source>
        <dbReference type="ARBA" id="ARBA00022989"/>
    </source>
</evidence>
<comment type="subcellular location">
    <subcellularLocation>
        <location evidence="1">Endomembrane system</location>
    </subcellularLocation>
</comment>
<evidence type="ECO:0000256" key="6">
    <source>
        <dbReference type="ARBA" id="ARBA00023136"/>
    </source>
</evidence>
<feature type="transmembrane region" description="Helical" evidence="10">
    <location>
        <begin position="254"/>
        <end position="274"/>
    </location>
</feature>
<accession>A0AAE8MWX4</accession>
<evidence type="ECO:0000256" key="1">
    <source>
        <dbReference type="ARBA" id="ARBA00004308"/>
    </source>
</evidence>
<dbReference type="GO" id="GO:0010008">
    <property type="term" value="C:endosome membrane"/>
    <property type="evidence" value="ECO:0007669"/>
    <property type="project" value="UniProtKB-SubCell"/>
</dbReference>
<name>A0AAE8MWX4_9PEZI</name>
<dbReference type="GO" id="GO:0007034">
    <property type="term" value="P:vacuolar transport"/>
    <property type="evidence" value="ECO:0007669"/>
    <property type="project" value="TreeGrafter"/>
</dbReference>
<evidence type="ECO:0000256" key="9">
    <source>
        <dbReference type="SAM" id="MobiDB-lite"/>
    </source>
</evidence>
<evidence type="ECO:0000259" key="12">
    <source>
        <dbReference type="PROSITE" id="PS51914"/>
    </source>
</evidence>
<feature type="chain" id="PRO_5042158908" evidence="11">
    <location>
        <begin position="16"/>
        <end position="351"/>
    </location>
</feature>
<dbReference type="InterPro" id="IPR044865">
    <property type="entry name" value="MRH_dom"/>
</dbReference>
<protein>
    <submittedName>
        <fullName evidence="13">Related to MRL1 Mannose 6-phosphate Receptor Like</fullName>
    </submittedName>
</protein>
<keyword evidence="4 11" id="KW-0732">Signal</keyword>
<keyword evidence="14" id="KW-1185">Reference proteome</keyword>
<dbReference type="SUPFAM" id="SSF50911">
    <property type="entry name" value="Mannose 6-phosphate receptor domain"/>
    <property type="match status" value="1"/>
</dbReference>
<evidence type="ECO:0000256" key="3">
    <source>
        <dbReference type="ARBA" id="ARBA00022692"/>
    </source>
</evidence>
<evidence type="ECO:0000256" key="10">
    <source>
        <dbReference type="SAM" id="Phobius"/>
    </source>
</evidence>
<proteinExistence type="predicted"/>
<evidence type="ECO:0000256" key="8">
    <source>
        <dbReference type="ARBA" id="ARBA00023180"/>
    </source>
</evidence>
<keyword evidence="13" id="KW-0675">Receptor</keyword>
<keyword evidence="6 10" id="KW-0472">Membrane</keyword>
<dbReference type="EMBL" id="ONZQ02000004">
    <property type="protein sequence ID" value="SPO01089.1"/>
    <property type="molecule type" value="Genomic_DNA"/>
</dbReference>
<evidence type="ECO:0000256" key="7">
    <source>
        <dbReference type="ARBA" id="ARBA00023157"/>
    </source>
</evidence>
<organism evidence="13 14">
    <name type="scientific">Cephalotrichum gorgonifer</name>
    <dbReference type="NCBI Taxonomy" id="2041049"/>
    <lineage>
        <taxon>Eukaryota</taxon>
        <taxon>Fungi</taxon>
        <taxon>Dikarya</taxon>
        <taxon>Ascomycota</taxon>
        <taxon>Pezizomycotina</taxon>
        <taxon>Sordariomycetes</taxon>
        <taxon>Hypocreomycetidae</taxon>
        <taxon>Microascales</taxon>
        <taxon>Microascaceae</taxon>
        <taxon>Cephalotrichum</taxon>
    </lineage>
</organism>
<evidence type="ECO:0000256" key="4">
    <source>
        <dbReference type="ARBA" id="ARBA00022729"/>
    </source>
</evidence>
<gene>
    <name evidence="13" type="ORF">DNG_03836</name>
</gene>
<comment type="caution">
    <text evidence="13">The sequence shown here is derived from an EMBL/GenBank/DDBJ whole genome shotgun (WGS) entry which is preliminary data.</text>
</comment>
<dbReference type="Pfam" id="PF02157">
    <property type="entry name" value="Man-6-P_recep"/>
    <property type="match status" value="1"/>
</dbReference>
<keyword evidence="7" id="KW-1015">Disulfide bond</keyword>
<evidence type="ECO:0000313" key="13">
    <source>
        <dbReference type="EMBL" id="SPO01089.1"/>
    </source>
</evidence>
<evidence type="ECO:0000313" key="14">
    <source>
        <dbReference type="Proteomes" id="UP001187682"/>
    </source>
</evidence>
<dbReference type="AlphaFoldDB" id="A0AAE8MWX4"/>
<dbReference type="PANTHER" id="PTHR15071">
    <property type="entry name" value="MANNOSE-6-PHOSPHATE RECEPTOR FAMILY MEMBER"/>
    <property type="match status" value="1"/>
</dbReference>
<keyword evidence="5 10" id="KW-1133">Transmembrane helix</keyword>
<evidence type="ECO:0000256" key="2">
    <source>
        <dbReference type="ARBA" id="ARBA00022448"/>
    </source>
</evidence>
<dbReference type="PANTHER" id="PTHR15071:SF0">
    <property type="entry name" value="MANNOSE 6-PHOSPHATE RECEPTOR-LIKE PROTEIN 1"/>
    <property type="match status" value="1"/>
</dbReference>
<feature type="region of interest" description="Disordered" evidence="9">
    <location>
        <begin position="132"/>
        <end position="195"/>
    </location>
</feature>
<feature type="domain" description="MRH" evidence="12">
    <location>
        <begin position="29"/>
        <end position="241"/>
    </location>
</feature>
<reference evidence="13" key="1">
    <citation type="submission" date="2018-03" db="EMBL/GenBank/DDBJ databases">
        <authorList>
            <person name="Guldener U."/>
        </authorList>
    </citation>
    <scope>NUCLEOTIDE SEQUENCE</scope>
</reference>
<dbReference type="Proteomes" id="UP001187682">
    <property type="component" value="Unassembled WGS sequence"/>
</dbReference>
<dbReference type="GO" id="GO:0005770">
    <property type="term" value="C:late endosome"/>
    <property type="evidence" value="ECO:0007669"/>
    <property type="project" value="TreeGrafter"/>
</dbReference>
<feature type="signal peptide" evidence="11">
    <location>
        <begin position="1"/>
        <end position="15"/>
    </location>
</feature>
<feature type="compositionally biased region" description="Basic and acidic residues" evidence="9">
    <location>
        <begin position="176"/>
        <end position="194"/>
    </location>
</feature>
<dbReference type="PROSITE" id="PS51914">
    <property type="entry name" value="MRH"/>
    <property type="match status" value="1"/>
</dbReference>
<dbReference type="Gene3D" id="2.70.130.10">
    <property type="entry name" value="Mannose-6-phosphate receptor binding domain"/>
    <property type="match status" value="2"/>
</dbReference>
<dbReference type="GO" id="GO:0000139">
    <property type="term" value="C:Golgi membrane"/>
    <property type="evidence" value="ECO:0007669"/>
    <property type="project" value="UniProtKB-SubCell"/>
</dbReference>
<dbReference type="InterPro" id="IPR009011">
    <property type="entry name" value="Man6P_isomerase_rcpt-bd_dom_sf"/>
</dbReference>
<dbReference type="InterPro" id="IPR028927">
    <property type="entry name" value="Man-6-P_rcpt"/>
</dbReference>
<keyword evidence="2" id="KW-0813">Transport</keyword>
<keyword evidence="3 10" id="KW-0812">Transmembrane</keyword>
<keyword evidence="8" id="KW-0325">Glycoprotein</keyword>
<sequence length="351" mass="38435">MRFTQLFLLAAPALAASDTATATATTEAADCTATATAGFFDLRPDTALAPGDGVKKSARTADYHANGWDYRHNFTMNICGAVVKPVEDVVGVDEEEWRHVGAYYTSDGGDVFSIGSESKLLHTRGRKLVLQYTNGSPCGPSSRRRRSIHDGAMYGDYSDDEDAPAPSAANLDADDDQRRAGAEEEKEKEKDKKEVRRKSATISFLCDHDPADVHATVNFVGTDPDECAYFFDVRSQHACLSAEPHQPGSVGPGGVFALLLSIALVVYFAGGVFYQRTVAHARGWRQLPNHTLWHGIWTAISDFAIIGASSCARLLPGRQGYSRLSRSPTSGWRNREDENRLIDQLDEEWDD</sequence>
<evidence type="ECO:0000256" key="11">
    <source>
        <dbReference type="SAM" id="SignalP"/>
    </source>
</evidence>